<reference evidence="3 4" key="1">
    <citation type="submission" date="2019-11" db="EMBL/GenBank/DDBJ databases">
        <title>Epiphytic Pseudomonas syringae from cherry orchards.</title>
        <authorList>
            <person name="Hulin M.T."/>
        </authorList>
    </citation>
    <scope>NUCLEOTIDE SEQUENCE [LARGE SCALE GENOMIC DNA]</scope>
    <source>
        <strain evidence="3 4">PA-6-5B</strain>
    </source>
</reference>
<dbReference type="InterPro" id="IPR037026">
    <property type="entry name" value="Vgr_OB-fold_dom_sf"/>
</dbReference>
<dbReference type="NCBIfam" id="TIGR01644">
    <property type="entry name" value="phage_P2_V"/>
    <property type="match status" value="1"/>
</dbReference>
<name>A0ABS9FBF0_9PSED</name>
<dbReference type="InterPro" id="IPR006531">
    <property type="entry name" value="Gp5/Vgr_OB"/>
</dbReference>
<accession>A0ABS9FBF0</accession>
<proteinExistence type="predicted"/>
<dbReference type="EMBL" id="WKED01000055">
    <property type="protein sequence ID" value="MCF5109681.1"/>
    <property type="molecule type" value="Genomic_DNA"/>
</dbReference>
<dbReference type="InterPro" id="IPR013046">
    <property type="entry name" value="GpV/Gp45"/>
</dbReference>
<feature type="domain" description="Gp5/Type VI secretion system Vgr protein OB-fold" evidence="2">
    <location>
        <begin position="36"/>
        <end position="91"/>
    </location>
</feature>
<protein>
    <submittedName>
        <fullName evidence="3">Phage baseplate assembly protein V</fullName>
    </submittedName>
</protein>
<evidence type="ECO:0000259" key="2">
    <source>
        <dbReference type="Pfam" id="PF04717"/>
    </source>
</evidence>
<evidence type="ECO:0000256" key="1">
    <source>
        <dbReference type="SAM" id="Coils"/>
    </source>
</evidence>
<dbReference type="Proteomes" id="UP000814003">
    <property type="component" value="Unassembled WGS sequence"/>
</dbReference>
<organism evidence="3 4">
    <name type="scientific">Pseudomonas gessardii</name>
    <dbReference type="NCBI Taxonomy" id="78544"/>
    <lineage>
        <taxon>Bacteria</taxon>
        <taxon>Pseudomonadati</taxon>
        <taxon>Pseudomonadota</taxon>
        <taxon>Gammaproteobacteria</taxon>
        <taxon>Pseudomonadales</taxon>
        <taxon>Pseudomonadaceae</taxon>
        <taxon>Pseudomonas</taxon>
    </lineage>
</organism>
<gene>
    <name evidence="3" type="ORF">GIW56_22895</name>
</gene>
<keyword evidence="4" id="KW-1185">Reference proteome</keyword>
<evidence type="ECO:0000313" key="4">
    <source>
        <dbReference type="Proteomes" id="UP000814003"/>
    </source>
</evidence>
<keyword evidence="1" id="KW-0175">Coiled coil</keyword>
<comment type="caution">
    <text evidence="3">The sequence shown here is derived from an EMBL/GenBank/DDBJ whole genome shotgun (WGS) entry which is preliminary data.</text>
</comment>
<dbReference type="Gene3D" id="6.20.150.10">
    <property type="match status" value="1"/>
</dbReference>
<feature type="coiled-coil region" evidence="1">
    <location>
        <begin position="10"/>
        <end position="37"/>
    </location>
</feature>
<dbReference type="Gene3D" id="2.40.50.230">
    <property type="entry name" value="Gp5 N-terminal domain"/>
    <property type="match status" value="1"/>
</dbReference>
<sequence length="206" mass="22111">MLLAYLSRLLEPYREEVAALRTEIEDLRRRAENHNRIGTVAEVDAAKGLIKVSHGDNTSPWIKFMQPSAGGVRETRVPAVGEQSLLINYGGGDGSAHSAALCGLPSDAFPPVSDRPELHRRVYKDGTEQSYDDASHTLDWKNGPTTIKADQSSIELMCGGVGFTIDAGGFHLVAPKVDHNGVNIGLDHTHDDTAPLAGAKSGMVTK</sequence>
<dbReference type="RefSeq" id="WP_236309814.1">
    <property type="nucleotide sequence ID" value="NZ_WKED01000055.1"/>
</dbReference>
<dbReference type="Pfam" id="PF04717">
    <property type="entry name" value="Phage_base_V"/>
    <property type="match status" value="1"/>
</dbReference>
<evidence type="ECO:0000313" key="3">
    <source>
        <dbReference type="EMBL" id="MCF5109681.1"/>
    </source>
</evidence>